<dbReference type="Pfam" id="PF09262">
    <property type="entry name" value="PEX-1N"/>
    <property type="match status" value="1"/>
</dbReference>
<evidence type="ECO:0000256" key="9">
    <source>
        <dbReference type="ARBA" id="ARBA00023136"/>
    </source>
</evidence>
<feature type="region of interest" description="Disordered" evidence="13">
    <location>
        <begin position="218"/>
        <end position="247"/>
    </location>
</feature>
<dbReference type="Pfam" id="PF00004">
    <property type="entry name" value="AAA"/>
    <property type="match status" value="1"/>
</dbReference>
<protein>
    <recommendedName>
        <fullName evidence="11">Peroxisomal ATPase PEX1</fullName>
    </recommendedName>
    <alternativeName>
        <fullName evidence="10">Peroxin-1</fullName>
    </alternativeName>
</protein>
<name>A0A3N4LX19_9PEZI</name>
<feature type="region of interest" description="Disordered" evidence="13">
    <location>
        <begin position="1157"/>
        <end position="1178"/>
    </location>
</feature>
<dbReference type="InParanoid" id="A0A3N4LX19"/>
<evidence type="ECO:0000256" key="11">
    <source>
        <dbReference type="ARBA" id="ARBA00034532"/>
    </source>
</evidence>
<dbReference type="STRING" id="1051890.A0A3N4LX19"/>
<dbReference type="Gene3D" id="2.40.40.20">
    <property type="match status" value="1"/>
</dbReference>
<proteinExistence type="inferred from homology"/>
<dbReference type="InterPro" id="IPR003959">
    <property type="entry name" value="ATPase_AAA_core"/>
</dbReference>
<evidence type="ECO:0000256" key="2">
    <source>
        <dbReference type="ARBA" id="ARBA00006914"/>
    </source>
</evidence>
<dbReference type="PANTHER" id="PTHR23077">
    <property type="entry name" value="AAA-FAMILY ATPASE"/>
    <property type="match status" value="1"/>
</dbReference>
<dbReference type="InterPro" id="IPR009010">
    <property type="entry name" value="Asp_de-COase-like_dom_sf"/>
</dbReference>
<sequence>MSHTASAPRKAPSAPTTSAIIVLHPTKTCLVNLPGSLVNVLDGSNTPAQNVIVELSWKATSQTTGLTTTRSAFMGWTGMQSKRRTVAPTSGRGGTTREENAIEIDPAYARTVGLTEGVKINISIHIDPPTSHTVHIEPLTPSDWEIIDLHASYLELNLLSQIRALTLSHPITIYLSHTSTASIKVTRVEPENALITSAHSPAQFAKISPDAEVIVAPKTRQRRQSKSAPTAKSATSIAGGKGGKKKVEAGAAEGGGMFFRGVCLPTEDTGELDEEIKSGGKGVAVYLDPEVLTTPPLRTAGFVNVMIVRPPGLAPPQDPNQGPPGPEQDAANPDLLPATRIIAKLMPWENAPDMKHIALSRVLANALDIPGRVGTMIRIEPACLQLSKTINIKVKIHPYAKPAPGDSTVVKWGSKSKTLEKDEGVRRLIQVLGKRERKRDLAVIIAPGVSGAGSNIGISPPEQPSPGEGLLEGPITDGLVLPNIPDCPLWAGGLVKLEMSPTPDAGKEGNPNKHIHWFLPIERKYTLEMSTETNRPPTPPTLKYEQHLLTPPSPPSTPIIGVDGVIDTIVTNIVASSSVLLAGPHLSGKSSILNLVASRLRKGPYYYQVINPGPMSKFAEERVAVIKDEFTRWFMMARFAASLSTGGETGGYGGAVVVLDDLERVCKAESAEPGAVSDSGRARQIAEVVVGLMRKFCTDGTGGGGGGNVVVLGACSGKENVHAWMVGGRGFREVVSLKSPDRDGRRRILEGVVSALYGNKSSSSSTTGLPSSSSSSTDLAKRSSIYATLPPPDTTLDLLEIANQTDGYTPGDLTLLLSRARHEAVVRVVDSCSDFSTLPSTSFELELTKKDFTNALTGFVPVGLRGVKLQQSTVNWKDIGGLRETRQTLLETLEWPTKYAPIFRNCPLRLRSGLLLYGYPGCGKTLLASAVAGECGLNFISVKGPEILNKYIGASEKSVRDLFERASSAKPCVLFFDEFDSIAPKRGHDSTGVTDRVVNQMLTQMDGAEGLEGVYVLAATSRPDLIDPALLRPGRLDKSLLCDLPDLDDRTDILSALSSKLELGPDVAISAIAARTEGYSGADLQAVLYNAHLEAIHDVIGEEERRVEGIDSDTSSSSGNPHHHHAAGELGKDAVADSDHEFFHFIFGDAKNNIQISPNNNYPLQQAPPPAPPVAESRSKRLAERAAMLAKLDLLRKRARLNSNSSTSTTSATTTTTSAAATVGNIGGSEVGDHEAVVIKWKHVERSLKGTRSSISPEEKRRLKGIYGEFVGSRNGEMKSGEGSTEVGGRSSLM</sequence>
<feature type="region of interest" description="Disordered" evidence="13">
    <location>
        <begin position="1272"/>
        <end position="1294"/>
    </location>
</feature>
<dbReference type="InterPro" id="IPR003960">
    <property type="entry name" value="ATPase_AAA_CS"/>
</dbReference>
<evidence type="ECO:0000256" key="6">
    <source>
        <dbReference type="ARBA" id="ARBA00022801"/>
    </source>
</evidence>
<dbReference type="Pfam" id="PF17862">
    <property type="entry name" value="AAA_lid_3"/>
    <property type="match status" value="1"/>
</dbReference>
<dbReference type="PANTHER" id="PTHR23077:SF12">
    <property type="entry name" value="PEROXISOMAL ATPASE PEX1"/>
    <property type="match status" value="1"/>
</dbReference>
<keyword evidence="9" id="KW-0472">Membrane</keyword>
<dbReference type="InterPro" id="IPR029067">
    <property type="entry name" value="CDC48_domain_2-like_sf"/>
</dbReference>
<dbReference type="EMBL" id="ML121531">
    <property type="protein sequence ID" value="RPB27360.1"/>
    <property type="molecule type" value="Genomic_DNA"/>
</dbReference>
<feature type="domain" description="AAA+ ATPase" evidence="14">
    <location>
        <begin position="575"/>
        <end position="830"/>
    </location>
</feature>
<feature type="compositionally biased region" description="Low complexity" evidence="13">
    <location>
        <begin position="226"/>
        <end position="238"/>
    </location>
</feature>
<dbReference type="Gene3D" id="1.10.8.60">
    <property type="match status" value="2"/>
</dbReference>
<reference evidence="15 16" key="1">
    <citation type="journal article" date="2018" name="Nat. Ecol. Evol.">
        <title>Pezizomycetes genomes reveal the molecular basis of ectomycorrhizal truffle lifestyle.</title>
        <authorList>
            <person name="Murat C."/>
            <person name="Payen T."/>
            <person name="Noel B."/>
            <person name="Kuo A."/>
            <person name="Morin E."/>
            <person name="Chen J."/>
            <person name="Kohler A."/>
            <person name="Krizsan K."/>
            <person name="Balestrini R."/>
            <person name="Da Silva C."/>
            <person name="Montanini B."/>
            <person name="Hainaut M."/>
            <person name="Levati E."/>
            <person name="Barry K.W."/>
            <person name="Belfiori B."/>
            <person name="Cichocki N."/>
            <person name="Clum A."/>
            <person name="Dockter R.B."/>
            <person name="Fauchery L."/>
            <person name="Guy J."/>
            <person name="Iotti M."/>
            <person name="Le Tacon F."/>
            <person name="Lindquist E.A."/>
            <person name="Lipzen A."/>
            <person name="Malagnac F."/>
            <person name="Mello A."/>
            <person name="Molinier V."/>
            <person name="Miyauchi S."/>
            <person name="Poulain J."/>
            <person name="Riccioni C."/>
            <person name="Rubini A."/>
            <person name="Sitrit Y."/>
            <person name="Splivallo R."/>
            <person name="Traeger S."/>
            <person name="Wang M."/>
            <person name="Zifcakova L."/>
            <person name="Wipf D."/>
            <person name="Zambonelli A."/>
            <person name="Paolocci F."/>
            <person name="Nowrousian M."/>
            <person name="Ottonello S."/>
            <person name="Baldrian P."/>
            <person name="Spatafora J.W."/>
            <person name="Henrissat B."/>
            <person name="Nagy L.G."/>
            <person name="Aury J.M."/>
            <person name="Wincker P."/>
            <person name="Grigoriev I.V."/>
            <person name="Bonfante P."/>
            <person name="Martin F.M."/>
        </authorList>
    </citation>
    <scope>NUCLEOTIDE SEQUENCE [LARGE SCALE GENOMIC DNA]</scope>
    <source>
        <strain evidence="15 16">ATCC MYA-4762</strain>
    </source>
</reference>
<dbReference type="PROSITE" id="PS00674">
    <property type="entry name" value="AAA"/>
    <property type="match status" value="1"/>
</dbReference>
<dbReference type="GO" id="GO:0005524">
    <property type="term" value="F:ATP binding"/>
    <property type="evidence" value="ECO:0007669"/>
    <property type="project" value="UniProtKB-KW"/>
</dbReference>
<dbReference type="InterPro" id="IPR003593">
    <property type="entry name" value="AAA+_ATPase"/>
</dbReference>
<dbReference type="Gene3D" id="3.40.50.300">
    <property type="entry name" value="P-loop containing nucleotide triphosphate hydrolases"/>
    <property type="match status" value="2"/>
</dbReference>
<dbReference type="SMART" id="SM00382">
    <property type="entry name" value="AAA"/>
    <property type="match status" value="2"/>
</dbReference>
<dbReference type="OrthoDB" id="2187at2759"/>
<dbReference type="InterPro" id="IPR050168">
    <property type="entry name" value="AAA_ATPase_domain"/>
</dbReference>
<comment type="catalytic activity">
    <reaction evidence="12">
        <text>ATP + H2O = ADP + phosphate + H(+)</text>
        <dbReference type="Rhea" id="RHEA:13065"/>
        <dbReference type="ChEBI" id="CHEBI:15377"/>
        <dbReference type="ChEBI" id="CHEBI:15378"/>
        <dbReference type="ChEBI" id="CHEBI:30616"/>
        <dbReference type="ChEBI" id="CHEBI:43474"/>
        <dbReference type="ChEBI" id="CHEBI:456216"/>
    </reaction>
    <physiologicalReaction direction="left-to-right" evidence="12">
        <dbReference type="Rhea" id="RHEA:13066"/>
    </physiologicalReaction>
</comment>
<evidence type="ECO:0000256" key="5">
    <source>
        <dbReference type="ARBA" id="ARBA00022741"/>
    </source>
</evidence>
<dbReference type="Proteomes" id="UP000267821">
    <property type="component" value="Unassembled WGS sequence"/>
</dbReference>
<keyword evidence="7" id="KW-0067">ATP-binding</keyword>
<evidence type="ECO:0000256" key="13">
    <source>
        <dbReference type="SAM" id="MobiDB-lite"/>
    </source>
</evidence>
<evidence type="ECO:0000259" key="14">
    <source>
        <dbReference type="SMART" id="SM00382"/>
    </source>
</evidence>
<gene>
    <name evidence="15" type="ORF">L211DRAFT_536538</name>
</gene>
<dbReference type="InterPro" id="IPR027417">
    <property type="entry name" value="P-loop_NTPase"/>
</dbReference>
<feature type="domain" description="AAA+ ATPase" evidence="14">
    <location>
        <begin position="910"/>
        <end position="1046"/>
    </location>
</feature>
<evidence type="ECO:0000256" key="10">
    <source>
        <dbReference type="ARBA" id="ARBA00032509"/>
    </source>
</evidence>
<feature type="region of interest" description="Disordered" evidence="13">
    <location>
        <begin position="1106"/>
        <end position="1127"/>
    </location>
</feature>
<keyword evidence="5" id="KW-0547">Nucleotide-binding</keyword>
<dbReference type="CDD" id="cd19526">
    <property type="entry name" value="RecA-like_PEX1_r2"/>
    <property type="match status" value="1"/>
</dbReference>
<evidence type="ECO:0000256" key="12">
    <source>
        <dbReference type="ARBA" id="ARBA00048778"/>
    </source>
</evidence>
<dbReference type="InterPro" id="IPR015342">
    <property type="entry name" value="PEX1-N_C-lobe"/>
</dbReference>
<dbReference type="FunFam" id="3.40.50.300:FF:000149">
    <property type="entry name" value="Nuclear valosin-containing protein-like"/>
    <property type="match status" value="1"/>
</dbReference>
<keyword evidence="16" id="KW-1185">Reference proteome</keyword>
<keyword evidence="6" id="KW-0378">Hydrolase</keyword>
<dbReference type="GO" id="GO:0016887">
    <property type="term" value="F:ATP hydrolysis activity"/>
    <property type="evidence" value="ECO:0007669"/>
    <property type="project" value="InterPro"/>
</dbReference>
<evidence type="ECO:0000256" key="1">
    <source>
        <dbReference type="ARBA" id="ARBA00004370"/>
    </source>
</evidence>
<keyword evidence="4" id="KW-0962">Peroxisome biogenesis</keyword>
<evidence type="ECO:0000256" key="8">
    <source>
        <dbReference type="ARBA" id="ARBA00022927"/>
    </source>
</evidence>
<feature type="region of interest" description="Disordered" evidence="13">
    <location>
        <begin position="311"/>
        <end position="333"/>
    </location>
</feature>
<dbReference type="Gene3D" id="3.10.330.10">
    <property type="match status" value="1"/>
</dbReference>
<keyword evidence="3" id="KW-0813">Transport</keyword>
<organism evidence="15 16">
    <name type="scientific">Terfezia boudieri ATCC MYA-4762</name>
    <dbReference type="NCBI Taxonomy" id="1051890"/>
    <lineage>
        <taxon>Eukaryota</taxon>
        <taxon>Fungi</taxon>
        <taxon>Dikarya</taxon>
        <taxon>Ascomycota</taxon>
        <taxon>Pezizomycotina</taxon>
        <taxon>Pezizomycetes</taxon>
        <taxon>Pezizales</taxon>
        <taxon>Pezizaceae</taxon>
        <taxon>Terfezia</taxon>
    </lineage>
</organism>
<comment type="similarity">
    <text evidence="2">Belongs to the AAA ATPase family.</text>
</comment>
<dbReference type="GO" id="GO:0005778">
    <property type="term" value="C:peroxisomal membrane"/>
    <property type="evidence" value="ECO:0007669"/>
    <property type="project" value="TreeGrafter"/>
</dbReference>
<evidence type="ECO:0000313" key="15">
    <source>
        <dbReference type="EMBL" id="RPB27360.1"/>
    </source>
</evidence>
<evidence type="ECO:0000313" key="16">
    <source>
        <dbReference type="Proteomes" id="UP000267821"/>
    </source>
</evidence>
<evidence type="ECO:0000256" key="3">
    <source>
        <dbReference type="ARBA" id="ARBA00022448"/>
    </source>
</evidence>
<dbReference type="GO" id="GO:0016558">
    <property type="term" value="P:protein import into peroxisome matrix"/>
    <property type="evidence" value="ECO:0007669"/>
    <property type="project" value="TreeGrafter"/>
</dbReference>
<dbReference type="SUPFAM" id="SSF50692">
    <property type="entry name" value="ADC-like"/>
    <property type="match status" value="1"/>
</dbReference>
<dbReference type="InterPro" id="IPR041569">
    <property type="entry name" value="AAA_lid_3"/>
</dbReference>
<comment type="subcellular location">
    <subcellularLocation>
        <location evidence="1">Membrane</location>
    </subcellularLocation>
</comment>
<evidence type="ECO:0000256" key="7">
    <source>
        <dbReference type="ARBA" id="ARBA00022840"/>
    </source>
</evidence>
<evidence type="ECO:0000256" key="4">
    <source>
        <dbReference type="ARBA" id="ARBA00022593"/>
    </source>
</evidence>
<keyword evidence="8" id="KW-0653">Protein transport</keyword>
<accession>A0A3N4LX19</accession>
<feature type="compositionally biased region" description="Pro residues" evidence="13">
    <location>
        <begin position="312"/>
        <end position="326"/>
    </location>
</feature>
<dbReference type="SUPFAM" id="SSF54585">
    <property type="entry name" value="Cdc48 domain 2-like"/>
    <property type="match status" value="1"/>
</dbReference>
<dbReference type="GO" id="GO:0005829">
    <property type="term" value="C:cytosol"/>
    <property type="evidence" value="ECO:0007669"/>
    <property type="project" value="TreeGrafter"/>
</dbReference>
<dbReference type="SUPFAM" id="SSF52540">
    <property type="entry name" value="P-loop containing nucleoside triphosphate hydrolases"/>
    <property type="match status" value="2"/>
</dbReference>